<evidence type="ECO:0000256" key="1">
    <source>
        <dbReference type="SAM" id="Phobius"/>
    </source>
</evidence>
<evidence type="ECO:0000313" key="3">
    <source>
        <dbReference type="Proteomes" id="UP000217446"/>
    </source>
</evidence>
<keyword evidence="1" id="KW-0812">Transmembrane</keyword>
<comment type="caution">
    <text evidence="2">The sequence shown here is derived from an EMBL/GenBank/DDBJ whole genome shotgun (WGS) entry which is preliminary data.</text>
</comment>
<sequence length="61" mass="6978">MKHLNKDPDGSDSSVQRIRVKIRDWMKRNGRAVHDQMIRGASYSLGSGAVSLLIVWFEARH</sequence>
<protein>
    <submittedName>
        <fullName evidence="2">Uncharacterized protein</fullName>
    </submittedName>
</protein>
<gene>
    <name evidence="2" type="ORF">SO3561_08919</name>
</gene>
<name>A0A250VTD0_STROL</name>
<dbReference type="EMBL" id="BDQI01000034">
    <property type="protein sequence ID" value="GAX57349.1"/>
    <property type="molecule type" value="Genomic_DNA"/>
</dbReference>
<accession>A0A250VTD0</accession>
<reference evidence="3" key="1">
    <citation type="submission" date="2017-05" db="EMBL/GenBank/DDBJ databases">
        <title>Streptomyces olivochromogenes NBRC 3561 whole genome shotgun sequence.</title>
        <authorList>
            <person name="Dohra H."/>
            <person name="Kodani S."/>
        </authorList>
    </citation>
    <scope>NUCLEOTIDE SEQUENCE [LARGE SCALE GENOMIC DNA]</scope>
    <source>
        <strain evidence="3">NBRC 3561</strain>
    </source>
</reference>
<dbReference type="Proteomes" id="UP000217446">
    <property type="component" value="Unassembled WGS sequence"/>
</dbReference>
<keyword evidence="1" id="KW-0472">Membrane</keyword>
<dbReference type="AlphaFoldDB" id="A0A250VTD0"/>
<evidence type="ECO:0000313" key="2">
    <source>
        <dbReference type="EMBL" id="GAX57349.1"/>
    </source>
</evidence>
<keyword evidence="1" id="KW-1133">Transmembrane helix</keyword>
<keyword evidence="3" id="KW-1185">Reference proteome</keyword>
<feature type="transmembrane region" description="Helical" evidence="1">
    <location>
        <begin position="37"/>
        <end position="57"/>
    </location>
</feature>
<proteinExistence type="predicted"/>
<organism evidence="2 3">
    <name type="scientific">Streptomyces olivochromogenes</name>
    <dbReference type="NCBI Taxonomy" id="1963"/>
    <lineage>
        <taxon>Bacteria</taxon>
        <taxon>Bacillati</taxon>
        <taxon>Actinomycetota</taxon>
        <taxon>Actinomycetes</taxon>
        <taxon>Kitasatosporales</taxon>
        <taxon>Streptomycetaceae</taxon>
        <taxon>Streptomyces</taxon>
    </lineage>
</organism>